<dbReference type="PANTHER" id="PTHR24070">
    <property type="entry name" value="RAS, DI-RAS, AND RHEB FAMILY MEMBERS OF SMALL GTPASE SUPERFAMILY"/>
    <property type="match status" value="1"/>
</dbReference>
<dbReference type="Proteomes" id="UP000267096">
    <property type="component" value="Unassembled WGS sequence"/>
</dbReference>
<protein>
    <submittedName>
        <fullName evidence="5">RING-type domain-containing protein</fullName>
    </submittedName>
</protein>
<dbReference type="InterPro" id="IPR001806">
    <property type="entry name" value="Small_GTPase"/>
</dbReference>
<dbReference type="PRINTS" id="PR00449">
    <property type="entry name" value="RASTRNSFRMNG"/>
</dbReference>
<evidence type="ECO:0000256" key="2">
    <source>
        <dbReference type="ARBA" id="ARBA00023134"/>
    </source>
</evidence>
<dbReference type="GO" id="GO:0007165">
    <property type="term" value="P:signal transduction"/>
    <property type="evidence" value="ECO:0007669"/>
    <property type="project" value="InterPro"/>
</dbReference>
<evidence type="ECO:0000313" key="3">
    <source>
        <dbReference type="EMBL" id="VDK47812.1"/>
    </source>
</evidence>
<reference evidence="5" key="1">
    <citation type="submission" date="2017-02" db="UniProtKB">
        <authorList>
            <consortium name="WormBaseParasite"/>
        </authorList>
    </citation>
    <scope>IDENTIFICATION</scope>
</reference>
<dbReference type="PROSITE" id="PS51421">
    <property type="entry name" value="RAS"/>
    <property type="match status" value="1"/>
</dbReference>
<dbReference type="SUPFAM" id="SSF57850">
    <property type="entry name" value="RING/U-box"/>
    <property type="match status" value="1"/>
</dbReference>
<dbReference type="GO" id="GO:0005525">
    <property type="term" value="F:GTP binding"/>
    <property type="evidence" value="ECO:0007669"/>
    <property type="project" value="UniProtKB-KW"/>
</dbReference>
<accession>A0A0M3JXS6</accession>
<keyword evidence="1" id="KW-0547">Nucleotide-binding</keyword>
<dbReference type="InterPro" id="IPR013083">
    <property type="entry name" value="Znf_RING/FYVE/PHD"/>
</dbReference>
<evidence type="ECO:0000313" key="5">
    <source>
        <dbReference type="WBParaSite" id="ASIM_0001316701-mRNA-1"/>
    </source>
</evidence>
<name>A0A0M3JXS6_ANISI</name>
<dbReference type="Pfam" id="PF00071">
    <property type="entry name" value="Ras"/>
    <property type="match status" value="1"/>
</dbReference>
<evidence type="ECO:0000313" key="4">
    <source>
        <dbReference type="Proteomes" id="UP000267096"/>
    </source>
</evidence>
<dbReference type="GO" id="GO:0003924">
    <property type="term" value="F:GTPase activity"/>
    <property type="evidence" value="ECO:0007669"/>
    <property type="project" value="InterPro"/>
</dbReference>
<dbReference type="WBParaSite" id="ASIM_0001316701-mRNA-1">
    <property type="protein sequence ID" value="ASIM_0001316701-mRNA-1"/>
    <property type="gene ID" value="ASIM_0001316701"/>
</dbReference>
<sequence>MDASTSGGLYACDSDYCTWSTASSEDDPELRRLASDTDSTGSGDNLRIKQDGHCPNCFNIIHEGVILDCGHWLCSDCNDCLTELCNNERRSSRRRRIRMGVTAGYCSPRAFPLSTPSKSPLYSDRNENIPVYSSPRCPLCGEPPKLIPPKRYNRVDDLLSEDMHSETIIENPLYSGTTKCYDNAAFDEMNIARYRNQTISTINHYTQFNTHFSVDRTTEQIINDAKIITCHIAILGARRSGKSCLAKRQFLNEVFFGENDDEINSFGSSMERRLSSLSSDRSCEGIRSRFMIEIIDTDDLHSNMSTADAFMLIYSVTDRNSLFEAINLHQRVLKTRGDEMPMVIVGTKADVDKKLWQVSSYEGQSFARYVGCPFVEVSAKNNDRVHQVYHLIRLSYYSLHPSFKLKYID</sequence>
<dbReference type="InterPro" id="IPR020849">
    <property type="entry name" value="Small_GTPase_Ras-type"/>
</dbReference>
<dbReference type="EMBL" id="UYRR01031221">
    <property type="protein sequence ID" value="VDK47812.1"/>
    <property type="molecule type" value="Genomic_DNA"/>
</dbReference>
<dbReference type="SMART" id="SM00175">
    <property type="entry name" value="RAB"/>
    <property type="match status" value="1"/>
</dbReference>
<dbReference type="SUPFAM" id="SSF52540">
    <property type="entry name" value="P-loop containing nucleoside triphosphate hydrolases"/>
    <property type="match status" value="1"/>
</dbReference>
<dbReference type="OrthoDB" id="265044at2759"/>
<dbReference type="GO" id="GO:0016020">
    <property type="term" value="C:membrane"/>
    <property type="evidence" value="ECO:0007669"/>
    <property type="project" value="InterPro"/>
</dbReference>
<dbReference type="PROSITE" id="PS51419">
    <property type="entry name" value="RAB"/>
    <property type="match status" value="1"/>
</dbReference>
<evidence type="ECO:0000256" key="1">
    <source>
        <dbReference type="ARBA" id="ARBA00022741"/>
    </source>
</evidence>
<proteinExistence type="predicted"/>
<dbReference type="Gene3D" id="3.30.40.10">
    <property type="entry name" value="Zinc/RING finger domain, C3HC4 (zinc finger)"/>
    <property type="match status" value="1"/>
</dbReference>
<keyword evidence="4" id="KW-1185">Reference proteome</keyword>
<dbReference type="SMART" id="SM00173">
    <property type="entry name" value="RAS"/>
    <property type="match status" value="1"/>
</dbReference>
<gene>
    <name evidence="3" type="ORF">ASIM_LOCUS12633</name>
</gene>
<dbReference type="InterPro" id="IPR027417">
    <property type="entry name" value="P-loop_NTPase"/>
</dbReference>
<organism evidence="5">
    <name type="scientific">Anisakis simplex</name>
    <name type="common">Herring worm</name>
    <dbReference type="NCBI Taxonomy" id="6269"/>
    <lineage>
        <taxon>Eukaryota</taxon>
        <taxon>Metazoa</taxon>
        <taxon>Ecdysozoa</taxon>
        <taxon>Nematoda</taxon>
        <taxon>Chromadorea</taxon>
        <taxon>Rhabditida</taxon>
        <taxon>Spirurina</taxon>
        <taxon>Ascaridomorpha</taxon>
        <taxon>Ascaridoidea</taxon>
        <taxon>Anisakidae</taxon>
        <taxon>Anisakis</taxon>
        <taxon>Anisakis simplex complex</taxon>
    </lineage>
</organism>
<dbReference type="AlphaFoldDB" id="A0A0M3JXS6"/>
<keyword evidence="2" id="KW-0342">GTP-binding</keyword>
<dbReference type="Gene3D" id="3.40.50.300">
    <property type="entry name" value="P-loop containing nucleotide triphosphate hydrolases"/>
    <property type="match status" value="1"/>
</dbReference>
<reference evidence="3 4" key="2">
    <citation type="submission" date="2018-11" db="EMBL/GenBank/DDBJ databases">
        <authorList>
            <consortium name="Pathogen Informatics"/>
        </authorList>
    </citation>
    <scope>NUCLEOTIDE SEQUENCE [LARGE SCALE GENOMIC DNA]</scope>
</reference>